<protein>
    <submittedName>
        <fullName evidence="1">Uncharacterized protein</fullName>
    </submittedName>
</protein>
<dbReference type="Proteomes" id="UP000600588">
    <property type="component" value="Unassembled WGS sequence"/>
</dbReference>
<evidence type="ECO:0000313" key="2">
    <source>
        <dbReference type="Proteomes" id="UP000600588"/>
    </source>
</evidence>
<comment type="caution">
    <text evidence="1">The sequence shown here is derived from an EMBL/GenBank/DDBJ whole genome shotgun (WGS) entry which is preliminary data.</text>
</comment>
<evidence type="ECO:0000313" key="1">
    <source>
        <dbReference type="EMBL" id="MBD0830609.1"/>
    </source>
</evidence>
<proteinExistence type="predicted"/>
<name>A0A8J6UBD8_9FLAO</name>
<accession>A0A8J6UBD8</accession>
<reference evidence="1 2" key="1">
    <citation type="submission" date="2020-09" db="EMBL/GenBank/DDBJ databases">
        <title>TT11 complete genome.</title>
        <authorList>
            <person name="Wu Z."/>
        </authorList>
    </citation>
    <scope>NUCLEOTIDE SEQUENCE [LARGE SCALE GENOMIC DNA]</scope>
    <source>
        <strain evidence="1 2">TT11</strain>
    </source>
</reference>
<organism evidence="1 2">
    <name type="scientific">Aestuariibaculum sediminum</name>
    <dbReference type="NCBI Taxonomy" id="2770637"/>
    <lineage>
        <taxon>Bacteria</taxon>
        <taxon>Pseudomonadati</taxon>
        <taxon>Bacteroidota</taxon>
        <taxon>Flavobacteriia</taxon>
        <taxon>Flavobacteriales</taxon>
        <taxon>Flavobacteriaceae</taxon>
    </lineage>
</organism>
<sequence>MNLFKSVLVVVTCLTLTNCASRYKPLNPSTVNYVSQTENKNLKLEYRYSLLEKKYAKKEIKKGVKLVALKVTNNSDKTIVFGQDATLNYANGTPVTILNTEETFKSLKQHSALYLLYLLLTPVNFYTYETNSYGVQETTSSTPVGLVLGPGIAAGNVILASSSNKKFKNELQQNEIIGMTIQPGETKFGLIGLKSFTYDSLKLKVN</sequence>
<dbReference type="RefSeq" id="WP_188228420.1">
    <property type="nucleotide sequence ID" value="NZ_JACVXB010000001.1"/>
</dbReference>
<dbReference type="AlphaFoldDB" id="A0A8J6UBD8"/>
<dbReference type="EMBL" id="JACVXB010000001">
    <property type="protein sequence ID" value="MBD0830609.1"/>
    <property type="molecule type" value="Genomic_DNA"/>
</dbReference>
<keyword evidence="2" id="KW-1185">Reference proteome</keyword>
<gene>
    <name evidence="1" type="ORF">ICJ83_00550</name>
</gene>